<feature type="transmembrane region" description="Helical" evidence="3">
    <location>
        <begin position="14"/>
        <end position="34"/>
    </location>
</feature>
<dbReference type="FunFam" id="1.10.287.950:FF:000001">
    <property type="entry name" value="Methyl-accepting chemotaxis sensory transducer"/>
    <property type="match status" value="1"/>
</dbReference>
<dbReference type="CDD" id="cd11386">
    <property type="entry name" value="MCP_signal"/>
    <property type="match status" value="1"/>
</dbReference>
<evidence type="ECO:0000256" key="1">
    <source>
        <dbReference type="ARBA" id="ARBA00023224"/>
    </source>
</evidence>
<feature type="domain" description="HAMP" evidence="5">
    <location>
        <begin position="341"/>
        <end position="399"/>
    </location>
</feature>
<dbReference type="Gene3D" id="1.10.287.950">
    <property type="entry name" value="Methyl-accepting chemotaxis protein"/>
    <property type="match status" value="1"/>
</dbReference>
<name>A0A3B0W6A1_9ZZZZ</name>
<evidence type="ECO:0000313" key="6">
    <source>
        <dbReference type="EMBL" id="VAW46237.1"/>
    </source>
</evidence>
<dbReference type="SUPFAM" id="SSF58104">
    <property type="entry name" value="Methyl-accepting chemotaxis protein (MCP) signaling domain"/>
    <property type="match status" value="1"/>
</dbReference>
<feature type="transmembrane region" description="Helical" evidence="3">
    <location>
        <begin position="315"/>
        <end position="335"/>
    </location>
</feature>
<dbReference type="PROSITE" id="PS50885">
    <property type="entry name" value="HAMP"/>
    <property type="match status" value="1"/>
</dbReference>
<organism evidence="6">
    <name type="scientific">hydrothermal vent metagenome</name>
    <dbReference type="NCBI Taxonomy" id="652676"/>
    <lineage>
        <taxon>unclassified sequences</taxon>
        <taxon>metagenomes</taxon>
        <taxon>ecological metagenomes</taxon>
    </lineage>
</organism>
<dbReference type="Pfam" id="PF00015">
    <property type="entry name" value="MCPsignal"/>
    <property type="match status" value="1"/>
</dbReference>
<dbReference type="GO" id="GO:0016020">
    <property type="term" value="C:membrane"/>
    <property type="evidence" value="ECO:0007669"/>
    <property type="project" value="InterPro"/>
</dbReference>
<keyword evidence="3" id="KW-0812">Transmembrane</keyword>
<evidence type="ECO:0000259" key="5">
    <source>
        <dbReference type="PROSITE" id="PS50885"/>
    </source>
</evidence>
<dbReference type="CDD" id="cd06225">
    <property type="entry name" value="HAMP"/>
    <property type="match status" value="1"/>
</dbReference>
<reference evidence="6" key="1">
    <citation type="submission" date="2018-06" db="EMBL/GenBank/DDBJ databases">
        <authorList>
            <person name="Zhirakovskaya E."/>
        </authorList>
    </citation>
    <scope>NUCLEOTIDE SEQUENCE</scope>
</reference>
<dbReference type="SMART" id="SM00304">
    <property type="entry name" value="HAMP"/>
    <property type="match status" value="1"/>
</dbReference>
<evidence type="ECO:0000259" key="4">
    <source>
        <dbReference type="PROSITE" id="PS50111"/>
    </source>
</evidence>
<dbReference type="InterPro" id="IPR004089">
    <property type="entry name" value="MCPsignal_dom"/>
</dbReference>
<evidence type="ECO:0000256" key="3">
    <source>
        <dbReference type="SAM" id="Phobius"/>
    </source>
</evidence>
<proteinExistence type="inferred from homology"/>
<dbReference type="Pfam" id="PF00672">
    <property type="entry name" value="HAMP"/>
    <property type="match status" value="1"/>
</dbReference>
<dbReference type="EMBL" id="UOFB01000127">
    <property type="protein sequence ID" value="VAW46237.1"/>
    <property type="molecule type" value="Genomic_DNA"/>
</dbReference>
<comment type="similarity">
    <text evidence="2">Belongs to the methyl-accepting chemotaxis (MCP) protein family.</text>
</comment>
<dbReference type="GO" id="GO:0007165">
    <property type="term" value="P:signal transduction"/>
    <property type="evidence" value="ECO:0007669"/>
    <property type="project" value="UniProtKB-KW"/>
</dbReference>
<dbReference type="GO" id="GO:0004888">
    <property type="term" value="F:transmembrane signaling receptor activity"/>
    <property type="evidence" value="ECO:0007669"/>
    <property type="project" value="InterPro"/>
</dbReference>
<dbReference type="InterPro" id="IPR004090">
    <property type="entry name" value="Chemotax_Me-accpt_rcpt"/>
</dbReference>
<accession>A0A3B0W6A1</accession>
<protein>
    <recommendedName>
        <fullName evidence="7">Methyl-accepting chemotaxis sensor/transducer protein</fullName>
    </recommendedName>
</protein>
<gene>
    <name evidence="6" type="ORF">MNBD_GAMMA04-285</name>
</gene>
<dbReference type="SMART" id="SM00283">
    <property type="entry name" value="MA"/>
    <property type="match status" value="1"/>
</dbReference>
<keyword evidence="1" id="KW-0807">Transducer</keyword>
<dbReference type="AlphaFoldDB" id="A0A3B0W6A1"/>
<dbReference type="InterPro" id="IPR003660">
    <property type="entry name" value="HAMP_dom"/>
</dbReference>
<evidence type="ECO:0000256" key="2">
    <source>
        <dbReference type="ARBA" id="ARBA00029447"/>
    </source>
</evidence>
<sequence>MNAFLQNLSIQQKIRFGFGVIWLVLAIITLQAVVNLTMVRSDMAEIVEEKQPFAIETAKTAFLLEKSLNALNSYVLTQDQRQLESYRSGVLDVQVALKEILALNGSDEFGQVDYQQVLEQFEKLPLVVAQLEEAIHSPQKQFPALAYANQHIAPIETELQRLLSTKITSLFASLEREKSTLLKDVLALQTAWQRVHRDVSAYLALKTDTAIESIDVELNQIEALQYRIRTEYRDLLNTDDVAWLAEVESLYESYREHYMLLNGIHESEQWRTDIWLMSQTIVPTFEALDDALITLSDQAVQEMTEESNRLLNSSLYNIIILLTLSVLGQVMGMWVSKRVTTSVVEPVQAVLSLMKEFATGKGDLTRRLPAKNQQNSQDEMDVLAGYFNEFIAKIQRMLQEVTQTIQELEASSGQLLEITRETKKGSQQQLHAANVLSASMSDMTQQSKRVENHSHNATRATEQAAERVKEGGEKVLGSVEVIQGLSSGMDNMTQAVNQLRNDSDSIGMVVSVIRDIAEQTNLLSLNAAIEAARAGEHGRGFAVVADEVRGLAKRTQESTKQIEQMIDNIHRATLSTVKMVDQGREATESSCKAIAETKNALQPVTILMDDIHQMSEQMAHAAQAQTTLAQDMNQNINQIHTVTEKTVSGAKNTEKAGHDLQHLANKLDKLVHQFKV</sequence>
<dbReference type="GO" id="GO:0006935">
    <property type="term" value="P:chemotaxis"/>
    <property type="evidence" value="ECO:0007669"/>
    <property type="project" value="InterPro"/>
</dbReference>
<keyword evidence="3" id="KW-0472">Membrane</keyword>
<keyword evidence="3" id="KW-1133">Transmembrane helix</keyword>
<dbReference type="PROSITE" id="PS50111">
    <property type="entry name" value="CHEMOTAXIS_TRANSDUC_2"/>
    <property type="match status" value="1"/>
</dbReference>
<evidence type="ECO:0008006" key="7">
    <source>
        <dbReference type="Google" id="ProtNLM"/>
    </source>
</evidence>
<feature type="domain" description="Methyl-accepting transducer" evidence="4">
    <location>
        <begin position="404"/>
        <end position="640"/>
    </location>
</feature>
<dbReference type="PANTHER" id="PTHR32089:SF112">
    <property type="entry name" value="LYSOZYME-LIKE PROTEIN-RELATED"/>
    <property type="match status" value="1"/>
</dbReference>
<dbReference type="PRINTS" id="PR00260">
    <property type="entry name" value="CHEMTRNSDUCR"/>
</dbReference>
<dbReference type="PANTHER" id="PTHR32089">
    <property type="entry name" value="METHYL-ACCEPTING CHEMOTAXIS PROTEIN MCPB"/>
    <property type="match status" value="1"/>
</dbReference>